<feature type="binding site" evidence="2">
    <location>
        <position position="178"/>
    </location>
    <ligand>
        <name>UDP-N-acetyl-alpha-D-muramoyl-L-alanyl-D-glutamate</name>
        <dbReference type="ChEBI" id="CHEBI:83900"/>
    </ligand>
</feature>
<comment type="caution">
    <text evidence="2">Lacks conserved residue(s) required for the propagation of feature annotation.</text>
</comment>
<keyword evidence="2 3" id="KW-0961">Cell wall biogenesis/degradation</keyword>
<evidence type="ECO:0000256" key="3">
    <source>
        <dbReference type="RuleBase" id="RU004135"/>
    </source>
</evidence>
<comment type="cofactor">
    <cofactor evidence="2">
        <name>Mg(2+)</name>
        <dbReference type="ChEBI" id="CHEBI:18420"/>
    </cofactor>
</comment>
<feature type="modified residue" description="N6-carboxylysine" evidence="2">
    <location>
        <position position="218"/>
    </location>
</feature>
<dbReference type="Gene3D" id="3.40.1190.10">
    <property type="entry name" value="Mur-like, catalytic domain"/>
    <property type="match status" value="1"/>
</dbReference>
<dbReference type="GO" id="GO:0000287">
    <property type="term" value="F:magnesium ion binding"/>
    <property type="evidence" value="ECO:0007669"/>
    <property type="project" value="UniProtKB-UniRule"/>
</dbReference>
<dbReference type="PANTHER" id="PTHR23135">
    <property type="entry name" value="MUR LIGASE FAMILY MEMBER"/>
    <property type="match status" value="1"/>
</dbReference>
<feature type="domain" description="Mur ligase C-terminal" evidence="4">
    <location>
        <begin position="331"/>
        <end position="460"/>
    </location>
</feature>
<evidence type="ECO:0000256" key="1">
    <source>
        <dbReference type="ARBA" id="ARBA00005898"/>
    </source>
</evidence>
<dbReference type="SUPFAM" id="SSF63418">
    <property type="entry name" value="MurE/MurF N-terminal domain"/>
    <property type="match status" value="1"/>
</dbReference>
<feature type="binding site" evidence="2">
    <location>
        <begin position="151"/>
        <end position="152"/>
    </location>
    <ligand>
        <name>UDP-N-acetyl-alpha-D-muramoyl-L-alanyl-D-glutamate</name>
        <dbReference type="ChEBI" id="CHEBI:83900"/>
    </ligand>
</feature>
<keyword evidence="7" id="KW-1185">Reference proteome</keyword>
<dbReference type="InterPro" id="IPR005761">
    <property type="entry name" value="UDP-N-AcMur-Glu-dNH2Pim_ligase"/>
</dbReference>
<comment type="catalytic activity">
    <reaction evidence="2">
        <text>UDP-N-acetyl-alpha-D-muramoyl-L-alanyl-D-glutamate + meso-2,6-diaminopimelate + ATP = UDP-N-acetyl-alpha-D-muramoyl-L-alanyl-gamma-D-glutamyl-meso-2,6-diaminopimelate + ADP + phosphate + H(+)</text>
        <dbReference type="Rhea" id="RHEA:23676"/>
        <dbReference type="ChEBI" id="CHEBI:15378"/>
        <dbReference type="ChEBI" id="CHEBI:30616"/>
        <dbReference type="ChEBI" id="CHEBI:43474"/>
        <dbReference type="ChEBI" id="CHEBI:57791"/>
        <dbReference type="ChEBI" id="CHEBI:83900"/>
        <dbReference type="ChEBI" id="CHEBI:83905"/>
        <dbReference type="ChEBI" id="CHEBI:456216"/>
        <dbReference type="EC" id="6.3.2.13"/>
    </reaction>
</comment>
<dbReference type="Pfam" id="PF02875">
    <property type="entry name" value="Mur_ligase_C"/>
    <property type="match status" value="1"/>
</dbReference>
<feature type="binding site" evidence="2">
    <location>
        <position position="26"/>
    </location>
    <ligand>
        <name>UDP-N-acetyl-alpha-D-muramoyl-L-alanyl-D-glutamate</name>
        <dbReference type="ChEBI" id="CHEBI:83900"/>
    </ligand>
</feature>
<dbReference type="InterPro" id="IPR036615">
    <property type="entry name" value="Mur_ligase_C_dom_sf"/>
</dbReference>
<keyword evidence="2 3" id="KW-0573">Peptidoglycan synthesis</keyword>
<feature type="domain" description="Mur ligase central" evidence="5">
    <location>
        <begin position="107"/>
        <end position="308"/>
    </location>
</feature>
<dbReference type="GO" id="GO:0005524">
    <property type="term" value="F:ATP binding"/>
    <property type="evidence" value="ECO:0007669"/>
    <property type="project" value="UniProtKB-UniRule"/>
</dbReference>
<comment type="PTM">
    <text evidence="2">Carboxylation is probably crucial for Mg(2+) binding and, consequently, for the gamma-phosphate positioning of ATP.</text>
</comment>
<dbReference type="SUPFAM" id="SSF53244">
    <property type="entry name" value="MurD-like peptide ligases, peptide-binding domain"/>
    <property type="match status" value="1"/>
</dbReference>
<keyword evidence="2 3" id="KW-0131">Cell cycle</keyword>
<reference evidence="6" key="1">
    <citation type="journal article" date="2014" name="Int. J. Syst. Evol. Microbiol.">
        <title>Complete genome sequence of Corynebacterium casei LMG S-19264T (=DSM 44701T), isolated from a smear-ripened cheese.</title>
        <authorList>
            <consortium name="US DOE Joint Genome Institute (JGI-PGF)"/>
            <person name="Walter F."/>
            <person name="Albersmeier A."/>
            <person name="Kalinowski J."/>
            <person name="Ruckert C."/>
        </authorList>
    </citation>
    <scope>NUCLEOTIDE SEQUENCE</scope>
    <source>
        <strain evidence="6">CGMCC 1.15322</strain>
    </source>
</reference>
<reference evidence="6" key="2">
    <citation type="submission" date="2020-09" db="EMBL/GenBank/DDBJ databases">
        <authorList>
            <person name="Sun Q."/>
            <person name="Zhou Y."/>
        </authorList>
    </citation>
    <scope>NUCLEOTIDE SEQUENCE</scope>
    <source>
        <strain evidence="6">CGMCC 1.15322</strain>
    </source>
</reference>
<comment type="function">
    <text evidence="2">Catalyzes the addition of meso-diaminopimelic acid to the nucleotide precursor UDP-N-acetylmuramoyl-L-alanyl-D-glutamate (UMAG) in the biosynthesis of bacterial cell-wall peptidoglycan.</text>
</comment>
<dbReference type="PANTHER" id="PTHR23135:SF4">
    <property type="entry name" value="UDP-N-ACETYLMURAMOYL-L-ALANYL-D-GLUTAMATE--2,6-DIAMINOPIMELATE LIGASE MURE HOMOLOG, CHLOROPLASTIC"/>
    <property type="match status" value="1"/>
</dbReference>
<dbReference type="SUPFAM" id="SSF53623">
    <property type="entry name" value="MurD-like peptide ligases, catalytic domain"/>
    <property type="match status" value="1"/>
</dbReference>
<name>A0A916SEF0_9BURK</name>
<comment type="pathway">
    <text evidence="2 3">Cell wall biogenesis; peptidoglycan biosynthesis.</text>
</comment>
<dbReference type="NCBIfam" id="TIGR01085">
    <property type="entry name" value="murE"/>
    <property type="match status" value="1"/>
</dbReference>
<dbReference type="NCBIfam" id="NF001126">
    <property type="entry name" value="PRK00139.1-4"/>
    <property type="match status" value="1"/>
</dbReference>
<dbReference type="AlphaFoldDB" id="A0A916SEF0"/>
<keyword evidence="2" id="KW-0436">Ligase</keyword>
<evidence type="ECO:0000259" key="5">
    <source>
        <dbReference type="Pfam" id="PF08245"/>
    </source>
</evidence>
<dbReference type="GO" id="GO:0005737">
    <property type="term" value="C:cytoplasm"/>
    <property type="evidence" value="ECO:0007669"/>
    <property type="project" value="UniProtKB-SubCell"/>
</dbReference>
<evidence type="ECO:0000259" key="4">
    <source>
        <dbReference type="Pfam" id="PF02875"/>
    </source>
</evidence>
<accession>A0A916SEF0</accession>
<dbReference type="InterPro" id="IPR035911">
    <property type="entry name" value="MurE/MurF_N"/>
</dbReference>
<feature type="binding site" evidence="2">
    <location>
        <position position="383"/>
    </location>
    <ligand>
        <name>meso-2,6-diaminopimelate</name>
        <dbReference type="ChEBI" id="CHEBI:57791"/>
    </ligand>
</feature>
<dbReference type="RefSeq" id="WP_188707767.1">
    <property type="nucleotide sequence ID" value="NZ_BMIG01000004.1"/>
</dbReference>
<dbReference type="GO" id="GO:0009252">
    <property type="term" value="P:peptidoglycan biosynthetic process"/>
    <property type="evidence" value="ECO:0007669"/>
    <property type="project" value="UniProtKB-UniRule"/>
</dbReference>
<dbReference type="InterPro" id="IPR036565">
    <property type="entry name" value="Mur-like_cat_sf"/>
</dbReference>
<protein>
    <recommendedName>
        <fullName evidence="2">UDP-N-acetylmuramoyl-L-alanyl-D-glutamate--2,6-diaminopimelate ligase</fullName>
        <ecNumber evidence="2">6.3.2.13</ecNumber>
    </recommendedName>
    <alternativeName>
        <fullName evidence="2">Meso-A2pm-adding enzyme</fullName>
    </alternativeName>
    <alternativeName>
        <fullName evidence="2">Meso-diaminopimelate-adding enzyme</fullName>
    </alternativeName>
    <alternativeName>
        <fullName evidence="2">UDP-MurNAc-L-Ala-D-Glu:meso-diaminopimelate ligase</fullName>
    </alternativeName>
    <alternativeName>
        <fullName evidence="2">UDP-MurNAc-tripeptide synthetase</fullName>
    </alternativeName>
    <alternativeName>
        <fullName evidence="2">UDP-N-acetylmuramyl-tripeptide synthetase</fullName>
    </alternativeName>
</protein>
<evidence type="ECO:0000313" key="7">
    <source>
        <dbReference type="Proteomes" id="UP000620596"/>
    </source>
</evidence>
<organism evidence="6 7">
    <name type="scientific">Polaromonas eurypsychrophila</name>
    <dbReference type="NCBI Taxonomy" id="1614635"/>
    <lineage>
        <taxon>Bacteria</taxon>
        <taxon>Pseudomonadati</taxon>
        <taxon>Pseudomonadota</taxon>
        <taxon>Betaproteobacteria</taxon>
        <taxon>Burkholderiales</taxon>
        <taxon>Comamonadaceae</taxon>
        <taxon>Polaromonas</taxon>
    </lineage>
</organism>
<dbReference type="Pfam" id="PF08245">
    <property type="entry name" value="Mur_ligase_M"/>
    <property type="match status" value="1"/>
</dbReference>
<feature type="binding site" evidence="2">
    <location>
        <begin position="109"/>
        <end position="115"/>
    </location>
    <ligand>
        <name>ATP</name>
        <dbReference type="ChEBI" id="CHEBI:30616"/>
    </ligand>
</feature>
<dbReference type="InterPro" id="IPR013221">
    <property type="entry name" value="Mur_ligase_cen"/>
</dbReference>
<keyword evidence="2" id="KW-0067">ATP-binding</keyword>
<dbReference type="EC" id="6.3.2.13" evidence="2"/>
<keyword evidence="2" id="KW-0547">Nucleotide-binding</keyword>
<dbReference type="GO" id="GO:0071555">
    <property type="term" value="P:cell wall organization"/>
    <property type="evidence" value="ECO:0007669"/>
    <property type="project" value="UniProtKB-KW"/>
</dbReference>
<keyword evidence="2 3" id="KW-0133">Cell shape</keyword>
<feature type="binding site" evidence="2">
    <location>
        <begin position="407"/>
        <end position="410"/>
    </location>
    <ligand>
        <name>meso-2,6-diaminopimelate</name>
        <dbReference type="ChEBI" id="CHEBI:57791"/>
    </ligand>
</feature>
<dbReference type="EMBL" id="BMIG01000004">
    <property type="protein sequence ID" value="GGA95187.1"/>
    <property type="molecule type" value="Genomic_DNA"/>
</dbReference>
<dbReference type="HAMAP" id="MF_00208">
    <property type="entry name" value="MurE"/>
    <property type="match status" value="1"/>
</dbReference>
<comment type="subcellular location">
    <subcellularLocation>
        <location evidence="2 3">Cytoplasm</location>
    </subcellularLocation>
</comment>
<evidence type="ECO:0000313" key="6">
    <source>
        <dbReference type="EMBL" id="GGA95187.1"/>
    </source>
</evidence>
<keyword evidence="2" id="KW-0963">Cytoplasm</keyword>
<dbReference type="Gene3D" id="3.90.190.20">
    <property type="entry name" value="Mur ligase, C-terminal domain"/>
    <property type="match status" value="1"/>
</dbReference>
<keyword evidence="2" id="KW-0460">Magnesium</keyword>
<dbReference type="GO" id="GO:0008765">
    <property type="term" value="F:UDP-N-acetylmuramoylalanyl-D-glutamate-2,6-diaminopimelate ligase activity"/>
    <property type="evidence" value="ECO:0007669"/>
    <property type="project" value="UniProtKB-UniRule"/>
</dbReference>
<proteinExistence type="inferred from homology"/>
<dbReference type="GO" id="GO:0051301">
    <property type="term" value="P:cell division"/>
    <property type="evidence" value="ECO:0007669"/>
    <property type="project" value="UniProtKB-KW"/>
</dbReference>
<dbReference type="GO" id="GO:0008360">
    <property type="term" value="P:regulation of cell shape"/>
    <property type="evidence" value="ECO:0007669"/>
    <property type="project" value="UniProtKB-KW"/>
</dbReference>
<feature type="short sequence motif" description="Meso-diaminopimelate recognition motif" evidence="2">
    <location>
        <begin position="407"/>
        <end position="410"/>
    </location>
</feature>
<comment type="caution">
    <text evidence="6">The sequence shown here is derived from an EMBL/GenBank/DDBJ whole genome shotgun (WGS) entry which is preliminary data.</text>
</comment>
<comment type="similarity">
    <text evidence="1 2">Belongs to the MurCDEF family. MurE subfamily.</text>
</comment>
<dbReference type="Gene3D" id="3.40.1390.10">
    <property type="entry name" value="MurE/MurF, N-terminal domain"/>
    <property type="match status" value="1"/>
</dbReference>
<feature type="binding site" evidence="2">
    <location>
        <position position="458"/>
    </location>
    <ligand>
        <name>meso-2,6-diaminopimelate</name>
        <dbReference type="ChEBI" id="CHEBI:57791"/>
    </ligand>
</feature>
<dbReference type="InterPro" id="IPR004101">
    <property type="entry name" value="Mur_ligase_C"/>
</dbReference>
<feature type="binding site" evidence="2">
    <location>
        <position position="186"/>
    </location>
    <ligand>
        <name>UDP-N-acetyl-alpha-D-muramoyl-L-alanyl-D-glutamate</name>
        <dbReference type="ChEBI" id="CHEBI:83900"/>
    </ligand>
</feature>
<evidence type="ECO:0000256" key="2">
    <source>
        <dbReference type="HAMAP-Rule" id="MF_00208"/>
    </source>
</evidence>
<feature type="binding site" evidence="2">
    <location>
        <position position="462"/>
    </location>
    <ligand>
        <name>meso-2,6-diaminopimelate</name>
        <dbReference type="ChEBI" id="CHEBI:57791"/>
    </ligand>
</feature>
<keyword evidence="2 3" id="KW-0132">Cell division</keyword>
<sequence length="498" mass="52594">MEQLQTPGQAAQWLSQRVTGSLWTDSRKVGAGDGFIAWPGAANDARRYVTGVLDAGAQACLVEQQDADAYGFTDSRVAAYRGLKVATAPIAAEFFGHPSRKLDLLAVTGTNGKTSTAWWLAQALGRLHRPCGVVGTLGMGQPDAMVFNGLTTPDPVLLQQQLARWVNDGFSACALEASSIGIAEHRLDATAIRVAIFTNFTQDHLDYHRDMQAYWDAKARLFDWPGLKAAVLNIDDPKGKALALSLRDTGLDVWTVSCMAPARLRAQAIEQGEGGMRFDVVEGDASYCLATGLVGNYNVSNLLGVMATLRAMGLPLREVVDACAHLSPVPGRMDAVSVPGRPLVVIDYAHTPDALEKVLGALRPLADGRSGRLWCVFGCGGERDAGKRPLMAAAAEKGADHIVVTSDNPRSEDPASIIGQVLKGFSRSGVAEVEPDRALAIARSIAQAQAGDVILIAGKGHESYQESAGIKLPFSDKAQAEAALGQSAMLKAGVGGLA</sequence>
<dbReference type="Proteomes" id="UP000620596">
    <property type="component" value="Unassembled WGS sequence"/>
</dbReference>
<gene>
    <name evidence="2" type="primary">murE</name>
    <name evidence="6" type="ORF">GCM10011496_15360</name>
</gene>